<dbReference type="RefSeq" id="WP_090594705.1">
    <property type="nucleotide sequence ID" value="NZ_LT629688.1"/>
</dbReference>
<evidence type="ECO:0000313" key="3">
    <source>
        <dbReference type="Proteomes" id="UP000198546"/>
    </source>
</evidence>
<dbReference type="PANTHER" id="PTHR33824">
    <property type="entry name" value="POLYKETIDE CYCLASE/DEHYDRASE AND LIPID TRANSPORT SUPERFAMILY PROTEIN"/>
    <property type="match status" value="1"/>
</dbReference>
<dbReference type="STRING" id="675864.SAMN04489747_3034"/>
<gene>
    <name evidence="2" type="ORF">SAMN04489747_3034</name>
</gene>
<evidence type="ECO:0000313" key="2">
    <source>
        <dbReference type="EMBL" id="SDE29325.1"/>
    </source>
</evidence>
<protein>
    <submittedName>
        <fullName evidence="2">Polyketide cyclase / dehydrase and lipid transport</fullName>
    </submittedName>
</protein>
<name>A0A1G7BT00_9ACTN</name>
<dbReference type="Proteomes" id="UP000198546">
    <property type="component" value="Chromosome i"/>
</dbReference>
<dbReference type="OrthoDB" id="3695445at2"/>
<dbReference type="Gene3D" id="3.30.530.20">
    <property type="match status" value="1"/>
</dbReference>
<reference evidence="2 3" key="1">
    <citation type="submission" date="2016-10" db="EMBL/GenBank/DDBJ databases">
        <authorList>
            <person name="de Groot N.N."/>
        </authorList>
    </citation>
    <scope>NUCLEOTIDE SEQUENCE [LARGE SCALE GENOMIC DNA]</scope>
    <source>
        <strain evidence="2 3">MON 2.2</strain>
    </source>
</reference>
<sequence length="153" mass="16603">MSTVQSSVDVDVPIARAYNQWTQFETFPQFMDGVTSVTHTDDTHTHWVVKVGAATREFDTEITDQRPDELVAWRSTGGDGGRHTGRVTFQTLGASSTRVNIALSWDPRGLVEKAGVLLHMDQVAVAQSAAEFKSLVEKPGSGSVGWRGDVTGV</sequence>
<organism evidence="2 3">
    <name type="scientific">Auraticoccus monumenti</name>
    <dbReference type="NCBI Taxonomy" id="675864"/>
    <lineage>
        <taxon>Bacteria</taxon>
        <taxon>Bacillati</taxon>
        <taxon>Actinomycetota</taxon>
        <taxon>Actinomycetes</taxon>
        <taxon>Propionibacteriales</taxon>
        <taxon>Propionibacteriaceae</taxon>
        <taxon>Auraticoccus</taxon>
    </lineage>
</organism>
<dbReference type="AlphaFoldDB" id="A0A1G7BT00"/>
<feature type="domain" description="Coenzyme Q-binding protein COQ10 START" evidence="1">
    <location>
        <begin position="10"/>
        <end position="122"/>
    </location>
</feature>
<dbReference type="InterPro" id="IPR023393">
    <property type="entry name" value="START-like_dom_sf"/>
</dbReference>
<dbReference type="SUPFAM" id="SSF55961">
    <property type="entry name" value="Bet v1-like"/>
    <property type="match status" value="1"/>
</dbReference>
<proteinExistence type="predicted"/>
<keyword evidence="3" id="KW-1185">Reference proteome</keyword>
<accession>A0A1G7BT00</accession>
<dbReference type="InterPro" id="IPR005031">
    <property type="entry name" value="COQ10_START"/>
</dbReference>
<evidence type="ECO:0000259" key="1">
    <source>
        <dbReference type="Pfam" id="PF03364"/>
    </source>
</evidence>
<dbReference type="InterPro" id="IPR047137">
    <property type="entry name" value="ORF3"/>
</dbReference>
<dbReference type="EMBL" id="LT629688">
    <property type="protein sequence ID" value="SDE29325.1"/>
    <property type="molecule type" value="Genomic_DNA"/>
</dbReference>
<dbReference type="CDD" id="cd07817">
    <property type="entry name" value="SRPBCC_8"/>
    <property type="match status" value="1"/>
</dbReference>
<dbReference type="PANTHER" id="PTHR33824:SF7">
    <property type="entry name" value="POLYKETIDE CYCLASE_DEHYDRASE AND LIPID TRANSPORT SUPERFAMILY PROTEIN"/>
    <property type="match status" value="1"/>
</dbReference>
<dbReference type="Pfam" id="PF03364">
    <property type="entry name" value="Polyketide_cyc"/>
    <property type="match status" value="1"/>
</dbReference>